<evidence type="ECO:0000256" key="1">
    <source>
        <dbReference type="SAM" id="Phobius"/>
    </source>
</evidence>
<gene>
    <name evidence="2" type="ORF">JTE90_012359</name>
</gene>
<proteinExistence type="predicted"/>
<protein>
    <submittedName>
        <fullName evidence="2">Uncharacterized protein</fullName>
    </submittedName>
</protein>
<keyword evidence="1" id="KW-1133">Transmembrane helix</keyword>
<sequence length="164" mass="18765">MTSEKRWQTKSLEMTDSCFKEKLQIEKSNLTFREYVYSILFYLEKGETSLFGSSLYLALFLLMFLIGFKNLFGMVETCPFPERLISVCLMQSGILGSTIHAINLGFHLFGAKNRYFDKCKVVFRFVLLLNNVMGIIHLCSEVFPTAKTSLVSLHALVFNICVLS</sequence>
<feature type="transmembrane region" description="Helical" evidence="1">
    <location>
        <begin position="84"/>
        <end position="109"/>
    </location>
</feature>
<organism evidence="2 3">
    <name type="scientific">Oedothorax gibbosus</name>
    <dbReference type="NCBI Taxonomy" id="931172"/>
    <lineage>
        <taxon>Eukaryota</taxon>
        <taxon>Metazoa</taxon>
        <taxon>Ecdysozoa</taxon>
        <taxon>Arthropoda</taxon>
        <taxon>Chelicerata</taxon>
        <taxon>Arachnida</taxon>
        <taxon>Araneae</taxon>
        <taxon>Araneomorphae</taxon>
        <taxon>Entelegynae</taxon>
        <taxon>Araneoidea</taxon>
        <taxon>Linyphiidae</taxon>
        <taxon>Erigoninae</taxon>
        <taxon>Oedothorax</taxon>
    </lineage>
</organism>
<feature type="transmembrane region" description="Helical" evidence="1">
    <location>
        <begin position="121"/>
        <end position="143"/>
    </location>
</feature>
<evidence type="ECO:0000313" key="3">
    <source>
        <dbReference type="Proteomes" id="UP000827092"/>
    </source>
</evidence>
<name>A0AAV6V515_9ARAC</name>
<dbReference type="AlphaFoldDB" id="A0AAV6V515"/>
<evidence type="ECO:0000313" key="2">
    <source>
        <dbReference type="EMBL" id="KAG8191644.1"/>
    </source>
</evidence>
<keyword evidence="1" id="KW-0472">Membrane</keyword>
<reference evidence="2 3" key="1">
    <citation type="journal article" date="2022" name="Nat. Ecol. Evol.">
        <title>A masculinizing supergene underlies an exaggerated male reproductive morph in a spider.</title>
        <authorList>
            <person name="Hendrickx F."/>
            <person name="De Corte Z."/>
            <person name="Sonet G."/>
            <person name="Van Belleghem S.M."/>
            <person name="Kostlbacher S."/>
            <person name="Vangestel C."/>
        </authorList>
    </citation>
    <scope>NUCLEOTIDE SEQUENCE [LARGE SCALE GENOMIC DNA]</scope>
    <source>
        <strain evidence="2">W744_W776</strain>
    </source>
</reference>
<dbReference type="EMBL" id="JAFNEN010000155">
    <property type="protein sequence ID" value="KAG8191644.1"/>
    <property type="molecule type" value="Genomic_DNA"/>
</dbReference>
<comment type="caution">
    <text evidence="2">The sequence shown here is derived from an EMBL/GenBank/DDBJ whole genome shotgun (WGS) entry which is preliminary data.</text>
</comment>
<dbReference type="Proteomes" id="UP000827092">
    <property type="component" value="Unassembled WGS sequence"/>
</dbReference>
<keyword evidence="3" id="KW-1185">Reference proteome</keyword>
<feature type="transmembrane region" description="Helical" evidence="1">
    <location>
        <begin position="50"/>
        <end position="72"/>
    </location>
</feature>
<keyword evidence="1" id="KW-0812">Transmembrane</keyword>
<accession>A0AAV6V515</accession>